<dbReference type="Gramene" id="RZC74800">
    <property type="protein sequence ID" value="RZC74800"/>
    <property type="gene ID" value="C5167_050280"/>
</dbReference>
<dbReference type="STRING" id="3469.A0A4Y7KR31"/>
<dbReference type="InterPro" id="IPR032675">
    <property type="entry name" value="LRR_dom_sf"/>
</dbReference>
<comment type="subcellular location">
    <subcellularLocation>
        <location evidence="1">Membrane</location>
        <topology evidence="1">Single-pass membrane protein</topology>
    </subcellularLocation>
</comment>
<dbReference type="Pfam" id="PF00560">
    <property type="entry name" value="LRR_1"/>
    <property type="match status" value="2"/>
</dbReference>
<dbReference type="InterPro" id="IPR024788">
    <property type="entry name" value="Malectin-like_Carb-bd_dom"/>
</dbReference>
<protein>
    <recommendedName>
        <fullName evidence="3">Malectin-like domain-containing protein</fullName>
    </recommendedName>
</protein>
<evidence type="ECO:0000313" key="4">
    <source>
        <dbReference type="EMBL" id="RZC74800.1"/>
    </source>
</evidence>
<dbReference type="Proteomes" id="UP000316621">
    <property type="component" value="Chromosome 8"/>
</dbReference>
<keyword evidence="5" id="KW-1185">Reference proteome</keyword>
<keyword evidence="2" id="KW-0812">Transmembrane</keyword>
<evidence type="ECO:0000256" key="2">
    <source>
        <dbReference type="SAM" id="Phobius"/>
    </source>
</evidence>
<proteinExistence type="predicted"/>
<feature type="transmembrane region" description="Helical" evidence="2">
    <location>
        <begin position="20"/>
        <end position="43"/>
    </location>
</feature>
<dbReference type="SUPFAM" id="SSF52058">
    <property type="entry name" value="L domain-like"/>
    <property type="match status" value="1"/>
</dbReference>
<sequence length="662" mass="73462">MIPIFFFHLSHVQRQRKNPLITMSNNLFTFFFFSSIFLSLPILHLSSPSPSPSPSSYDTSYRIDCGGHSNFVNNFNISWLSDRFYTGGANGLVSEPLLFPHQQEKTLRYFPLSSGKKNCYIVNVPNGRYYFRTFTVYDNYDGKLHPPSFDLSVEGTQVFSWRSPWFEEISKNGAYSDLFAFVNDGEADVCFYSIATDPPVIGSLEILQIDPLAYDSTSTGDKLLLVNYGRLTCGSNSFGSGFSNDTDIFGRAWQSDKEFQVENSGQSSIKVLTTLKNIVGTNQKPNHFPMHLYQSGVTVMGKGNLEYTLSVDAKVDYLLWFHFAELDDSVTGAGKRVFDISINQKNVTRIDIFKQVGSFAALNWQYTVKNLNTTDLRVKFVPVVGSPLVSGIENYALVPKDLATVPDQGGSLFVAVIAMRALKQSLRVPDRMGWNGDPCAPTSWDAWEGVTCHPNKDKTALVVSQIDVGSQGLKGYISEQISLLLNLVSLNLSSNSLEGTIPTGLGQKSLVRLDLSANRLSGRIPDSLASNLQLVILNDNQLEGQVPEQLYSIGIHGGTIDLFGNKGLCGVPSLPSCPLFEGLSTAGKIAIGSACLVVLVVVFVIIYLCYIRRRRNDYDFGLPQDLISLSAKRNRYQRQKSLMLLEMETQNTHRFPTTLNPL</sequence>
<dbReference type="PANTHER" id="PTHR45631">
    <property type="entry name" value="OS07G0107800 PROTEIN-RELATED"/>
    <property type="match status" value="1"/>
</dbReference>
<evidence type="ECO:0000256" key="1">
    <source>
        <dbReference type="ARBA" id="ARBA00004167"/>
    </source>
</evidence>
<dbReference type="EMBL" id="CM010722">
    <property type="protein sequence ID" value="RZC74800.1"/>
    <property type="molecule type" value="Genomic_DNA"/>
</dbReference>
<dbReference type="AlphaFoldDB" id="A0A4Y7KR31"/>
<keyword evidence="2" id="KW-1133">Transmembrane helix</keyword>
<dbReference type="InterPro" id="IPR001611">
    <property type="entry name" value="Leu-rich_rpt"/>
</dbReference>
<gene>
    <name evidence="4" type="ORF">C5167_050280</name>
</gene>
<dbReference type="Pfam" id="PF12819">
    <property type="entry name" value="Malectin_like"/>
    <property type="match status" value="1"/>
</dbReference>
<name>A0A4Y7KR31_PAPSO</name>
<feature type="transmembrane region" description="Helical" evidence="2">
    <location>
        <begin position="589"/>
        <end position="610"/>
    </location>
</feature>
<organism evidence="4 5">
    <name type="scientific">Papaver somniferum</name>
    <name type="common">Opium poppy</name>
    <dbReference type="NCBI Taxonomy" id="3469"/>
    <lineage>
        <taxon>Eukaryota</taxon>
        <taxon>Viridiplantae</taxon>
        <taxon>Streptophyta</taxon>
        <taxon>Embryophyta</taxon>
        <taxon>Tracheophyta</taxon>
        <taxon>Spermatophyta</taxon>
        <taxon>Magnoliopsida</taxon>
        <taxon>Ranunculales</taxon>
        <taxon>Papaveraceae</taxon>
        <taxon>Papaveroideae</taxon>
        <taxon>Papaver</taxon>
    </lineage>
</organism>
<evidence type="ECO:0000259" key="3">
    <source>
        <dbReference type="Pfam" id="PF12819"/>
    </source>
</evidence>
<reference evidence="4 5" key="1">
    <citation type="journal article" date="2018" name="Science">
        <title>The opium poppy genome and morphinan production.</title>
        <authorList>
            <person name="Guo L."/>
            <person name="Winzer T."/>
            <person name="Yang X."/>
            <person name="Li Y."/>
            <person name="Ning Z."/>
            <person name="He Z."/>
            <person name="Teodor R."/>
            <person name="Lu Y."/>
            <person name="Bowser T.A."/>
            <person name="Graham I.A."/>
            <person name="Ye K."/>
        </authorList>
    </citation>
    <scope>NUCLEOTIDE SEQUENCE [LARGE SCALE GENOMIC DNA]</scope>
    <source>
        <strain evidence="5">cv. HN1</strain>
        <tissue evidence="4">Leaves</tissue>
    </source>
</reference>
<dbReference type="OMA" id="WHYIVEN"/>
<keyword evidence="2" id="KW-0472">Membrane</keyword>
<dbReference type="FunFam" id="3.80.10.10:FF:000135">
    <property type="entry name" value="Putative LRR receptor-like serine/threonine-protein kinase"/>
    <property type="match status" value="1"/>
</dbReference>
<dbReference type="Gene3D" id="3.80.10.10">
    <property type="entry name" value="Ribonuclease Inhibitor"/>
    <property type="match status" value="1"/>
</dbReference>
<evidence type="ECO:0000313" key="5">
    <source>
        <dbReference type="Proteomes" id="UP000316621"/>
    </source>
</evidence>
<dbReference type="PANTHER" id="PTHR45631:SF191">
    <property type="entry name" value="DI-GLUCOSE BINDING PROTEIN WITH LEUCINE-RICH REPEAT DOMAIN-CONTAINING PROTEIN"/>
    <property type="match status" value="1"/>
</dbReference>
<dbReference type="Gene3D" id="2.60.120.430">
    <property type="entry name" value="Galactose-binding lectin"/>
    <property type="match status" value="2"/>
</dbReference>
<feature type="domain" description="Malectin-like" evidence="3">
    <location>
        <begin position="63"/>
        <end position="396"/>
    </location>
</feature>
<dbReference type="GO" id="GO:0016020">
    <property type="term" value="C:membrane"/>
    <property type="evidence" value="ECO:0007669"/>
    <property type="project" value="UniProtKB-SubCell"/>
</dbReference>
<accession>A0A4Y7KR31</accession>